<keyword evidence="2" id="KW-0812">Transmembrane</keyword>
<keyword evidence="2" id="KW-0472">Membrane</keyword>
<proteinExistence type="predicted"/>
<comment type="caution">
    <text evidence="3">The sequence shown here is derived from an EMBL/GenBank/DDBJ whole genome shotgun (WGS) entry which is preliminary data.</text>
</comment>
<sequence>MIRALALVGGVAGGVGLSQFPEFSQQYTQRLGGAVDELTRQIERYERDAEKVGLTLDGLLEGMSGEGPLAQTQAGNMADDIERHARLSADLEALEGAGPFTRARLATHMADRDIAAKAYEAYKPAVPATFEGAVFAGTGLFAGWAGITAVFAFLGGLWSMLTGPFRRKTSA</sequence>
<protein>
    <submittedName>
        <fullName evidence="3">DUF2937 family protein</fullName>
    </submittedName>
</protein>
<accession>A0ABT4XXQ7</accession>
<keyword evidence="2" id="KW-1133">Transmembrane helix</keyword>
<keyword evidence="1" id="KW-0175">Coiled coil</keyword>
<dbReference type="Pfam" id="PF11157">
    <property type="entry name" value="DUF2937"/>
    <property type="match status" value="1"/>
</dbReference>
<evidence type="ECO:0000313" key="4">
    <source>
        <dbReference type="Proteomes" id="UP001210720"/>
    </source>
</evidence>
<organism evidence="3 4">
    <name type="scientific">Thalassococcus lentus</name>
    <dbReference type="NCBI Taxonomy" id="1210524"/>
    <lineage>
        <taxon>Bacteria</taxon>
        <taxon>Pseudomonadati</taxon>
        <taxon>Pseudomonadota</taxon>
        <taxon>Alphaproteobacteria</taxon>
        <taxon>Rhodobacterales</taxon>
        <taxon>Roseobacteraceae</taxon>
        <taxon>Thalassococcus</taxon>
    </lineage>
</organism>
<evidence type="ECO:0000256" key="1">
    <source>
        <dbReference type="SAM" id="Coils"/>
    </source>
</evidence>
<dbReference type="InterPro" id="IPR022584">
    <property type="entry name" value="DUF2937"/>
</dbReference>
<dbReference type="Proteomes" id="UP001210720">
    <property type="component" value="Unassembled WGS sequence"/>
</dbReference>
<feature type="coiled-coil region" evidence="1">
    <location>
        <begin position="28"/>
        <end position="55"/>
    </location>
</feature>
<evidence type="ECO:0000256" key="2">
    <source>
        <dbReference type="SAM" id="Phobius"/>
    </source>
</evidence>
<keyword evidence="4" id="KW-1185">Reference proteome</keyword>
<name>A0ABT4XXQ7_9RHOB</name>
<dbReference type="EMBL" id="JAQIOY010000012">
    <property type="protein sequence ID" value="MDA7426752.1"/>
    <property type="molecule type" value="Genomic_DNA"/>
</dbReference>
<gene>
    <name evidence="3" type="ORF">PFY00_18610</name>
</gene>
<evidence type="ECO:0000313" key="3">
    <source>
        <dbReference type="EMBL" id="MDA7426752.1"/>
    </source>
</evidence>
<feature type="transmembrane region" description="Helical" evidence="2">
    <location>
        <begin position="133"/>
        <end position="158"/>
    </location>
</feature>
<reference evidence="3 4" key="1">
    <citation type="submission" date="2023-01" db="EMBL/GenBank/DDBJ databases">
        <title>Thalassococcus onchidii sp. nov., isolated from a marine invertebrate from the South China Sea.</title>
        <authorList>
            <person name="Xu S."/>
            <person name="Liu Z."/>
            <person name="Xu Y."/>
        </authorList>
    </citation>
    <scope>NUCLEOTIDE SEQUENCE [LARGE SCALE GENOMIC DNA]</scope>
    <source>
        <strain evidence="3 4">KCTC 32084</strain>
    </source>
</reference>
<dbReference type="RefSeq" id="WP_271434107.1">
    <property type="nucleotide sequence ID" value="NZ_JAQIOY010000012.1"/>
</dbReference>